<proteinExistence type="predicted"/>
<dbReference type="GO" id="GO:0019441">
    <property type="term" value="P:L-tryptophan catabolic process to kynurenine"/>
    <property type="evidence" value="ECO:0007669"/>
    <property type="project" value="InterPro"/>
</dbReference>
<name>A0A3Q8I205_9BACT</name>
<dbReference type="AlphaFoldDB" id="A0A3Q8I205"/>
<evidence type="ECO:0000313" key="1">
    <source>
        <dbReference type="EMBL" id="AYM52800.1"/>
    </source>
</evidence>
<sequence length="314" mass="34289">MATHDDPSRAQKRVRFDFEVEFSNGGGLKGQNFRLDLHGDDLTNEQLADFIVSDLRLLMVSRVHIRNKAILHEPHKRAAPPQAAPTSTDVRPSFVDLSHTIESGMVTYKGLPAPLICDFLSREASRARYAPGTEFHIGRIDMVANTGTYLDSPFHRYAHGHDLSQLALESLASLEALVVRGVGQRERGITRASLVGALSGLELHGKAVLVHTGWDAHWRTDRYFEGHPFLSADAAEYLVQAGAALVGIDSFNIDDTATGERPVHSALLGAGIPIVEHLRGLERLPLTGLRFSAVPPKVRGMGTFPVRAYATLAP</sequence>
<accession>A0A3Q8I205</accession>
<dbReference type="InterPro" id="IPR007325">
    <property type="entry name" value="KFase/CYL"/>
</dbReference>
<dbReference type="Pfam" id="PF04199">
    <property type="entry name" value="Cyclase"/>
    <property type="match status" value="1"/>
</dbReference>
<dbReference type="PANTHER" id="PTHR31118:SF32">
    <property type="entry name" value="KYNURENINE FORMAMIDASE"/>
    <property type="match status" value="1"/>
</dbReference>
<dbReference type="InterPro" id="IPR037175">
    <property type="entry name" value="KFase_sf"/>
</dbReference>
<evidence type="ECO:0008006" key="2">
    <source>
        <dbReference type="Google" id="ProtNLM"/>
    </source>
</evidence>
<dbReference type="EMBL" id="MH908884">
    <property type="protein sequence ID" value="AYM52800.1"/>
    <property type="molecule type" value="Genomic_DNA"/>
</dbReference>
<dbReference type="GO" id="GO:0004061">
    <property type="term" value="F:arylformamidase activity"/>
    <property type="evidence" value="ECO:0007669"/>
    <property type="project" value="InterPro"/>
</dbReference>
<dbReference type="Gene3D" id="3.50.30.50">
    <property type="entry name" value="Putative cyclase"/>
    <property type="match status" value="1"/>
</dbReference>
<dbReference type="PANTHER" id="PTHR31118">
    <property type="entry name" value="CYCLASE-LIKE PROTEIN 2"/>
    <property type="match status" value="1"/>
</dbReference>
<reference evidence="1" key="1">
    <citation type="journal article" date="2018" name="J. Ind. Microbiol. Biotechnol.">
        <title>Genome mining reveals uncommon alkylpyrones as type III PKS products from myxobacteria.</title>
        <authorList>
            <person name="Hug J.J."/>
            <person name="Panter F."/>
            <person name="Krug D."/>
            <person name="Muller R."/>
        </authorList>
    </citation>
    <scope>NUCLEOTIDE SEQUENCE</scope>
    <source>
        <strain evidence="1">MCy10636</strain>
    </source>
</reference>
<protein>
    <recommendedName>
        <fullName evidence="2">Cyclase family protein</fullName>
    </recommendedName>
</protein>
<organism evidence="1">
    <name type="scientific">Simulacricoccus ruber</name>
    <dbReference type="NCBI Taxonomy" id="2303410"/>
    <lineage>
        <taxon>Bacteria</taxon>
        <taxon>Pseudomonadati</taxon>
        <taxon>Myxococcota</taxon>
        <taxon>Myxococcia</taxon>
        <taxon>Myxococcales</taxon>
        <taxon>Cystobacterineae</taxon>
        <taxon>Myxococcaceae</taxon>
        <taxon>Simulacricoccus</taxon>
    </lineage>
</organism>
<dbReference type="SUPFAM" id="SSF102198">
    <property type="entry name" value="Putative cyclase"/>
    <property type="match status" value="1"/>
</dbReference>